<organism evidence="1 2">
    <name type="scientific">Trichosporon asahii var. asahii (strain CBS 8904)</name>
    <name type="common">Yeast</name>
    <dbReference type="NCBI Taxonomy" id="1220162"/>
    <lineage>
        <taxon>Eukaryota</taxon>
        <taxon>Fungi</taxon>
        <taxon>Dikarya</taxon>
        <taxon>Basidiomycota</taxon>
        <taxon>Agaricomycotina</taxon>
        <taxon>Tremellomycetes</taxon>
        <taxon>Trichosporonales</taxon>
        <taxon>Trichosporonaceae</taxon>
        <taxon>Trichosporon</taxon>
    </lineage>
</organism>
<reference evidence="1 2" key="1">
    <citation type="journal article" date="2012" name="Eukaryot. Cell">
        <title>Genome sequence of the Trichosporon asahii environmental strain CBS 8904.</title>
        <authorList>
            <person name="Yang R.Y."/>
            <person name="Li H.T."/>
            <person name="Zhu H."/>
            <person name="Zhou G.P."/>
            <person name="Wang M."/>
            <person name="Wang L."/>
        </authorList>
    </citation>
    <scope>NUCLEOTIDE SEQUENCE [LARGE SCALE GENOMIC DNA]</scope>
    <source>
        <strain evidence="1 2">CBS 8904</strain>
    </source>
</reference>
<name>K1VZ84_TRIAC</name>
<proteinExistence type="predicted"/>
<dbReference type="Proteomes" id="UP000006757">
    <property type="component" value="Unassembled WGS sequence"/>
</dbReference>
<dbReference type="AlphaFoldDB" id="K1VZ84"/>
<dbReference type="HOGENOM" id="CLU_943945_0_0_1"/>
<dbReference type="InParanoid" id="K1VZ84"/>
<evidence type="ECO:0000313" key="2">
    <source>
        <dbReference type="Proteomes" id="UP000006757"/>
    </source>
</evidence>
<comment type="caution">
    <text evidence="1">The sequence shown here is derived from an EMBL/GenBank/DDBJ whole genome shotgun (WGS) entry which is preliminary data.</text>
</comment>
<keyword evidence="2" id="KW-1185">Reference proteome</keyword>
<gene>
    <name evidence="1" type="ORF">A1Q2_00828</name>
</gene>
<sequence length="295" mass="34029">MTFPFVYDPLDEKWKHPAPYASCFFLEKAYIDLRCRTLVIRSLPFLARSTVHLPDSISKQEDHPKKIIGIVPPDCIVMSENDEYYAGIDERRCNSGICNHSISSEASSSAPNAMMWGGAPFHAARFITLVFWTKSPEKEWKPPCKHFHPLSDSETTEDSDNSVWESYKKLDDSAGNVYGCRFSDWMMRDLALGLIRHVTEGDEPMGITIVNAVAFMPPHYLRSQKYAERLRSGEATHATAEEHFMQAVKWEQIREKRPLEIKFLTMQEWIKTGEWEDALSEREMRPWLDSMANEA</sequence>
<dbReference type="EMBL" id="AMBO01000187">
    <property type="protein sequence ID" value="EKD04882.1"/>
    <property type="molecule type" value="Genomic_DNA"/>
</dbReference>
<evidence type="ECO:0000313" key="1">
    <source>
        <dbReference type="EMBL" id="EKD04882.1"/>
    </source>
</evidence>
<accession>K1VZ84</accession>
<protein>
    <submittedName>
        <fullName evidence="1">Uncharacterized protein</fullName>
    </submittedName>
</protein>